<keyword evidence="2" id="KW-1185">Reference proteome</keyword>
<evidence type="ECO:0000313" key="1">
    <source>
        <dbReference type="EMBL" id="NKZ38390.1"/>
    </source>
</evidence>
<protein>
    <submittedName>
        <fullName evidence="1">Nitrate reductase</fullName>
    </submittedName>
</protein>
<evidence type="ECO:0000313" key="2">
    <source>
        <dbReference type="Proteomes" id="UP000541636"/>
    </source>
</evidence>
<accession>A0A846ZLH5</accession>
<dbReference type="SUPFAM" id="SSF55909">
    <property type="entry name" value="Pentein"/>
    <property type="match status" value="1"/>
</dbReference>
<name>A0A846ZLH5_9GAMM</name>
<gene>
    <name evidence="1" type="ORF">HF690_05385</name>
</gene>
<dbReference type="EMBL" id="JAAZQD010000002">
    <property type="protein sequence ID" value="NKZ38390.1"/>
    <property type="molecule type" value="Genomic_DNA"/>
</dbReference>
<comment type="caution">
    <text evidence="1">The sequence shown here is derived from an EMBL/GenBank/DDBJ whole genome shotgun (WGS) entry which is preliminary data.</text>
</comment>
<dbReference type="Gene3D" id="3.75.10.10">
    <property type="entry name" value="L-arginine/glycine Amidinotransferase, Chain A"/>
    <property type="match status" value="1"/>
</dbReference>
<reference evidence="1 2" key="1">
    <citation type="journal article" date="2017" name="Int. J. Syst. Evol. Microbiol.">
        <title>Oleiagrimonas citrea sp. nov., a marine bacterium isolated from tidal flat sediment and emended description of the genus Oleiagrimonas Fang et al. 2015 and Oleiagrimonas soli.</title>
        <authorList>
            <person name="Yang S.H."/>
            <person name="Seo H.S."/>
            <person name="Seong C.N."/>
            <person name="Kwon K.K."/>
        </authorList>
    </citation>
    <scope>NUCLEOTIDE SEQUENCE [LARGE SCALE GENOMIC DNA]</scope>
    <source>
        <strain evidence="1 2">MEBiC09124</strain>
    </source>
</reference>
<dbReference type="Proteomes" id="UP000541636">
    <property type="component" value="Unassembled WGS sequence"/>
</dbReference>
<dbReference type="RefSeq" id="WP_168608718.1">
    <property type="nucleotide sequence ID" value="NZ_JAAZQD010000002.1"/>
</dbReference>
<dbReference type="AlphaFoldDB" id="A0A846ZLH5"/>
<organism evidence="1 2">
    <name type="scientific">Oleiagrimonas citrea</name>
    <dbReference type="NCBI Taxonomy" id="1665687"/>
    <lineage>
        <taxon>Bacteria</taxon>
        <taxon>Pseudomonadati</taxon>
        <taxon>Pseudomonadota</taxon>
        <taxon>Gammaproteobacteria</taxon>
        <taxon>Lysobacterales</taxon>
        <taxon>Rhodanobacteraceae</taxon>
        <taxon>Oleiagrimonas</taxon>
    </lineage>
</organism>
<proteinExistence type="predicted"/>
<dbReference type="Pfam" id="PF19420">
    <property type="entry name" value="DDAH_eukar"/>
    <property type="match status" value="1"/>
</dbReference>
<sequence length="273" mass="30149">MTQRPRMLMCPPTYFEVSYVINPWMARHVDGVHRSRAQAQWDALHALLSARAEVRLIEPAPGLPDMPFTANAGVVLGDTFVPSRFRHAQRKGEEPLFERWFAQQGYTIQALPEGLDFEGAGDALLDRGQSLLWMGYGHRSDAACADILGTMLDIEVIPLRLSDARFYHLDTCFCPLQNGALLYHPAAFDDASRALIEERVPAHRRLAVGADDAAAFACNAVDVNDAVILNRASDALRDGLRGLGYDVIETPLGEFMKSGGSAKCLTLRLDEPR</sequence>